<dbReference type="Gene3D" id="3.30.450.20">
    <property type="entry name" value="PAS domain"/>
    <property type="match status" value="1"/>
</dbReference>
<dbReference type="InterPro" id="IPR013767">
    <property type="entry name" value="PAS_fold"/>
</dbReference>
<evidence type="ECO:0000313" key="4">
    <source>
        <dbReference type="Proteomes" id="UP000654123"/>
    </source>
</evidence>
<feature type="region of interest" description="Disordered" evidence="1">
    <location>
        <begin position="215"/>
        <end position="234"/>
    </location>
</feature>
<sequence>MDSGAPRAVSEPAPEEGRVPLAAVVVDHEGRISHWSAGARRLFGASREEAVGRPAADLLPVPGALADGDAHGDGEPHGGDGMYGGDGAYGGGVYGPRGAAEGPGAARGPYPAAGRARLTVPGRERADVLWWAYPLSGPGRERLLVLAADAARYRGGPGGDPGRIVAPGFARHTGSEGAGELARRLPEALPGMSVREATGIVARILELGHPVLESSHRVHIPGPPDRGAPRRTGRCAEAFGAEAAEAAETSETSGVSEPER</sequence>
<gene>
    <name evidence="3" type="ORF">GCM10010249_41090</name>
</gene>
<reference evidence="3" key="2">
    <citation type="submission" date="2020-09" db="EMBL/GenBank/DDBJ databases">
        <authorList>
            <person name="Sun Q."/>
            <person name="Ohkuma M."/>
        </authorList>
    </citation>
    <scope>NUCLEOTIDE SEQUENCE</scope>
    <source>
        <strain evidence="3">JCM 4335</strain>
    </source>
</reference>
<proteinExistence type="predicted"/>
<evidence type="ECO:0000256" key="1">
    <source>
        <dbReference type="SAM" id="MobiDB-lite"/>
    </source>
</evidence>
<keyword evidence="4" id="KW-1185">Reference proteome</keyword>
<reference evidence="3" key="1">
    <citation type="journal article" date="2014" name="Int. J. Syst. Evol. Microbiol.">
        <title>Complete genome sequence of Corynebacterium casei LMG S-19264T (=DSM 44701T), isolated from a smear-ripened cheese.</title>
        <authorList>
            <consortium name="US DOE Joint Genome Institute (JGI-PGF)"/>
            <person name="Walter F."/>
            <person name="Albersmeier A."/>
            <person name="Kalinowski J."/>
            <person name="Ruckert C."/>
        </authorList>
    </citation>
    <scope>NUCLEOTIDE SEQUENCE</scope>
    <source>
        <strain evidence="3">JCM 4335</strain>
    </source>
</reference>
<evidence type="ECO:0000259" key="2">
    <source>
        <dbReference type="PROSITE" id="PS50112"/>
    </source>
</evidence>
<dbReference type="InterPro" id="IPR035965">
    <property type="entry name" value="PAS-like_dom_sf"/>
</dbReference>
<dbReference type="InterPro" id="IPR000014">
    <property type="entry name" value="PAS"/>
</dbReference>
<accession>A0A918B2P1</accession>
<feature type="domain" description="PAS" evidence="2">
    <location>
        <begin position="24"/>
        <end position="53"/>
    </location>
</feature>
<dbReference type="RefSeq" id="WP_189536047.1">
    <property type="nucleotide sequence ID" value="NZ_BMSV01000008.1"/>
</dbReference>
<protein>
    <recommendedName>
        <fullName evidence="2">PAS domain-containing protein</fullName>
    </recommendedName>
</protein>
<dbReference type="PROSITE" id="PS50112">
    <property type="entry name" value="PAS"/>
    <property type="match status" value="1"/>
</dbReference>
<dbReference type="Proteomes" id="UP000654123">
    <property type="component" value="Unassembled WGS sequence"/>
</dbReference>
<dbReference type="AlphaFoldDB" id="A0A918B2P1"/>
<evidence type="ECO:0000313" key="3">
    <source>
        <dbReference type="EMBL" id="GGQ18281.1"/>
    </source>
</evidence>
<dbReference type="NCBIfam" id="TIGR00229">
    <property type="entry name" value="sensory_box"/>
    <property type="match status" value="1"/>
</dbReference>
<comment type="caution">
    <text evidence="3">The sequence shown here is derived from an EMBL/GenBank/DDBJ whole genome shotgun (WGS) entry which is preliminary data.</text>
</comment>
<dbReference type="CDD" id="cd00130">
    <property type="entry name" value="PAS"/>
    <property type="match status" value="1"/>
</dbReference>
<dbReference type="EMBL" id="BMSV01000008">
    <property type="protein sequence ID" value="GGQ18281.1"/>
    <property type="molecule type" value="Genomic_DNA"/>
</dbReference>
<organism evidence="3 4">
    <name type="scientific">Streptomyces roseolilacinus</name>
    <dbReference type="NCBI Taxonomy" id="66904"/>
    <lineage>
        <taxon>Bacteria</taxon>
        <taxon>Bacillati</taxon>
        <taxon>Actinomycetota</taxon>
        <taxon>Actinomycetes</taxon>
        <taxon>Kitasatosporales</taxon>
        <taxon>Streptomycetaceae</taxon>
        <taxon>Streptomyces</taxon>
    </lineage>
</organism>
<dbReference type="GO" id="GO:0006355">
    <property type="term" value="P:regulation of DNA-templated transcription"/>
    <property type="evidence" value="ECO:0007669"/>
    <property type="project" value="InterPro"/>
</dbReference>
<name>A0A918B2P1_9ACTN</name>
<dbReference type="Pfam" id="PF00989">
    <property type="entry name" value="PAS"/>
    <property type="match status" value="1"/>
</dbReference>
<dbReference type="SUPFAM" id="SSF55785">
    <property type="entry name" value="PYP-like sensor domain (PAS domain)"/>
    <property type="match status" value="1"/>
</dbReference>